<accession>I4BG54</accession>
<dbReference type="PATRIC" id="fig|710421.3.peg.1461"/>
<dbReference type="AlphaFoldDB" id="I4BG54"/>
<evidence type="ECO:0000256" key="1">
    <source>
        <dbReference type="SAM" id="MobiDB-lite"/>
    </source>
</evidence>
<sequence length="401" mass="40667" precursor="true">MRITLRKAGVACGTVFASAAVAFSAATPAMAASTALVIGGIGAGTMNDLEMAPLLGGALKNEARVNVGWPAQAGPMTGTGDMTLGASIGIGVTNLTAGINSALGNLDRDADGNVVNGEKVTVVGLSAGSLVVDEVLRQMMAQGTMPDPSELTFILVEDSSRQQLIKDSTYNSKLDYTYHTPPATPYDVVVVTGEYDGFADFPDRPWNALAVANAMAGIIVVHVPVMYYGDLSKVPAEDVTVTVNSQGGTTTHYLIPTTTLPLVQLFPALKPKEAELKAKIDAGYSRNDPAPATATATATAAKAVAATAAAVPTAAPAVEKAPAVPTTDTTSARAARAQDRAQAKADAAAARQARKEARAAAKADAAAARQARKEARAAAKADAAGSSPEKSGASDSSGSSK</sequence>
<dbReference type="KEGG" id="mcb:Mycch_1461"/>
<feature type="compositionally biased region" description="Low complexity" evidence="1">
    <location>
        <begin position="314"/>
        <end position="335"/>
    </location>
</feature>
<dbReference type="Proteomes" id="UP000006057">
    <property type="component" value="Chromosome"/>
</dbReference>
<feature type="signal peptide" evidence="2">
    <location>
        <begin position="1"/>
        <end position="31"/>
    </location>
</feature>
<dbReference type="eggNOG" id="COG5651">
    <property type="taxonomic scope" value="Bacteria"/>
</dbReference>
<keyword evidence="2" id="KW-0732">Signal</keyword>
<evidence type="ECO:0000259" key="3">
    <source>
        <dbReference type="Pfam" id="PF08237"/>
    </source>
</evidence>
<feature type="domain" description="PE-PPE" evidence="3">
    <location>
        <begin position="63"/>
        <end position="284"/>
    </location>
</feature>
<proteinExistence type="predicted"/>
<reference evidence="4 5" key="1">
    <citation type="submission" date="2012-06" db="EMBL/GenBank/DDBJ databases">
        <title>Complete sequence of chromosome of Mycobacterium chubuense NBB4.</title>
        <authorList>
            <consortium name="US DOE Joint Genome Institute"/>
            <person name="Lucas S."/>
            <person name="Han J."/>
            <person name="Lapidus A."/>
            <person name="Cheng J.-F."/>
            <person name="Goodwin L."/>
            <person name="Pitluck S."/>
            <person name="Peters L."/>
            <person name="Mikhailova N."/>
            <person name="Teshima H."/>
            <person name="Detter J.C."/>
            <person name="Han C."/>
            <person name="Tapia R."/>
            <person name="Land M."/>
            <person name="Hauser L."/>
            <person name="Kyrpides N."/>
            <person name="Ivanova N."/>
            <person name="Pagani I."/>
            <person name="Mattes T."/>
            <person name="Holmes A."/>
            <person name="Rutledge P."/>
            <person name="Paulsen I."/>
            <person name="Coleman N."/>
            <person name="Woyke T."/>
        </authorList>
    </citation>
    <scope>NUCLEOTIDE SEQUENCE [LARGE SCALE GENOMIC DNA]</scope>
    <source>
        <strain evidence="4 5">NBB4</strain>
    </source>
</reference>
<dbReference type="Pfam" id="PF08237">
    <property type="entry name" value="PE-PPE"/>
    <property type="match status" value="1"/>
</dbReference>
<protein>
    <submittedName>
        <fullName evidence="4">Membrane protein involved in colicin uptake</fullName>
    </submittedName>
</protein>
<organism evidence="4 5">
    <name type="scientific">Mycolicibacterium chubuense (strain NBB4)</name>
    <name type="common">Mycobacterium chubuense</name>
    <dbReference type="NCBI Taxonomy" id="710421"/>
    <lineage>
        <taxon>Bacteria</taxon>
        <taxon>Bacillati</taxon>
        <taxon>Actinomycetota</taxon>
        <taxon>Actinomycetes</taxon>
        <taxon>Mycobacteriales</taxon>
        <taxon>Mycobacteriaceae</taxon>
        <taxon>Mycolicibacterium</taxon>
    </lineage>
</organism>
<name>I4BG54_MYCCN</name>
<dbReference type="HOGENOM" id="CLU_049014_0_0_11"/>
<feature type="chain" id="PRO_5003686257" evidence="2">
    <location>
        <begin position="32"/>
        <end position="401"/>
    </location>
</feature>
<feature type="region of interest" description="Disordered" evidence="1">
    <location>
        <begin position="314"/>
        <end position="401"/>
    </location>
</feature>
<dbReference type="InterPro" id="IPR013228">
    <property type="entry name" value="PE-PPE_C"/>
</dbReference>
<evidence type="ECO:0000313" key="5">
    <source>
        <dbReference type="Proteomes" id="UP000006057"/>
    </source>
</evidence>
<gene>
    <name evidence="4" type="ordered locus">Mycch_1461</name>
</gene>
<dbReference type="EMBL" id="CP003053">
    <property type="protein sequence ID" value="AFM16261.1"/>
    <property type="molecule type" value="Genomic_DNA"/>
</dbReference>
<evidence type="ECO:0000313" key="4">
    <source>
        <dbReference type="EMBL" id="AFM16261.1"/>
    </source>
</evidence>
<evidence type="ECO:0000256" key="2">
    <source>
        <dbReference type="SAM" id="SignalP"/>
    </source>
</evidence>
<keyword evidence="5" id="KW-1185">Reference proteome</keyword>
<feature type="compositionally biased region" description="Low complexity" evidence="1">
    <location>
        <begin position="380"/>
        <end position="401"/>
    </location>
</feature>